<dbReference type="InterPro" id="IPR000719">
    <property type="entry name" value="Prot_kinase_dom"/>
</dbReference>
<evidence type="ECO:0000313" key="2">
    <source>
        <dbReference type="EMBL" id="KAF9476864.1"/>
    </source>
</evidence>
<dbReference type="InterPro" id="IPR011009">
    <property type="entry name" value="Kinase-like_dom_sf"/>
</dbReference>
<keyword evidence="3" id="KW-1185">Reference proteome</keyword>
<dbReference type="SUPFAM" id="SSF56112">
    <property type="entry name" value="Protein kinase-like (PK-like)"/>
    <property type="match status" value="1"/>
</dbReference>
<feature type="non-terminal residue" evidence="2">
    <location>
        <position position="1"/>
    </location>
</feature>
<comment type="caution">
    <text evidence="2">The sequence shown here is derived from an EMBL/GenBank/DDBJ whole genome shotgun (WGS) entry which is preliminary data.</text>
</comment>
<dbReference type="OrthoDB" id="3250441at2759"/>
<reference evidence="2" key="1">
    <citation type="submission" date="2020-11" db="EMBL/GenBank/DDBJ databases">
        <authorList>
            <consortium name="DOE Joint Genome Institute"/>
            <person name="Ahrendt S."/>
            <person name="Riley R."/>
            <person name="Andreopoulos W."/>
            <person name="Labutti K."/>
            <person name="Pangilinan J."/>
            <person name="Ruiz-Duenas F.J."/>
            <person name="Barrasa J.M."/>
            <person name="Sanchez-Garcia M."/>
            <person name="Camarero S."/>
            <person name="Miyauchi S."/>
            <person name="Serrano A."/>
            <person name="Linde D."/>
            <person name="Babiker R."/>
            <person name="Drula E."/>
            <person name="Ayuso-Fernandez I."/>
            <person name="Pacheco R."/>
            <person name="Padilla G."/>
            <person name="Ferreira P."/>
            <person name="Barriuso J."/>
            <person name="Kellner H."/>
            <person name="Castanera R."/>
            <person name="Alfaro M."/>
            <person name="Ramirez L."/>
            <person name="Pisabarro A.G."/>
            <person name="Kuo A."/>
            <person name="Tritt A."/>
            <person name="Lipzen A."/>
            <person name="He G."/>
            <person name="Yan M."/>
            <person name="Ng V."/>
            <person name="Cullen D."/>
            <person name="Martin F."/>
            <person name="Rosso M.-N."/>
            <person name="Henrissat B."/>
            <person name="Hibbett D."/>
            <person name="Martinez A.T."/>
            <person name="Grigoriev I.V."/>
        </authorList>
    </citation>
    <scope>NUCLEOTIDE SEQUENCE</scope>
    <source>
        <strain evidence="2">CIRM-BRFM 674</strain>
    </source>
</reference>
<protein>
    <recommendedName>
        <fullName evidence="1">Protein kinase domain-containing protein</fullName>
    </recommendedName>
</protein>
<sequence length="99" mass="10560">EAAHDCLAAENPAPKLHLCQPVFGKFVIVVMECAKGHPLSKFSAAALYALAKPTVFGQLEKAIDVLEKHELVHGDLRAPNIVVDSGNPQGVAMSIVNFD</sequence>
<gene>
    <name evidence="2" type="ORF">BDN70DRAFT_811525</name>
</gene>
<dbReference type="Gene3D" id="1.10.510.10">
    <property type="entry name" value="Transferase(Phosphotransferase) domain 1"/>
    <property type="match status" value="1"/>
</dbReference>
<dbReference type="GO" id="GO:0004672">
    <property type="term" value="F:protein kinase activity"/>
    <property type="evidence" value="ECO:0007669"/>
    <property type="project" value="InterPro"/>
</dbReference>
<dbReference type="EMBL" id="MU155279">
    <property type="protein sequence ID" value="KAF9476864.1"/>
    <property type="molecule type" value="Genomic_DNA"/>
</dbReference>
<organism evidence="2 3">
    <name type="scientific">Pholiota conissans</name>
    <dbReference type="NCBI Taxonomy" id="109636"/>
    <lineage>
        <taxon>Eukaryota</taxon>
        <taxon>Fungi</taxon>
        <taxon>Dikarya</taxon>
        <taxon>Basidiomycota</taxon>
        <taxon>Agaricomycotina</taxon>
        <taxon>Agaricomycetes</taxon>
        <taxon>Agaricomycetidae</taxon>
        <taxon>Agaricales</taxon>
        <taxon>Agaricineae</taxon>
        <taxon>Strophariaceae</taxon>
        <taxon>Pholiota</taxon>
    </lineage>
</organism>
<dbReference type="Proteomes" id="UP000807469">
    <property type="component" value="Unassembled WGS sequence"/>
</dbReference>
<proteinExistence type="predicted"/>
<accession>A0A9P5YYG8</accession>
<feature type="domain" description="Protein kinase" evidence="1">
    <location>
        <begin position="1"/>
        <end position="99"/>
    </location>
</feature>
<evidence type="ECO:0000259" key="1">
    <source>
        <dbReference type="PROSITE" id="PS50011"/>
    </source>
</evidence>
<name>A0A9P5YYG8_9AGAR</name>
<dbReference type="PROSITE" id="PS50011">
    <property type="entry name" value="PROTEIN_KINASE_DOM"/>
    <property type="match status" value="1"/>
</dbReference>
<evidence type="ECO:0000313" key="3">
    <source>
        <dbReference type="Proteomes" id="UP000807469"/>
    </source>
</evidence>
<dbReference type="GO" id="GO:0005524">
    <property type="term" value="F:ATP binding"/>
    <property type="evidence" value="ECO:0007669"/>
    <property type="project" value="InterPro"/>
</dbReference>
<dbReference type="AlphaFoldDB" id="A0A9P5YYG8"/>